<keyword evidence="2" id="KW-0456">Lyase</keyword>
<organism evidence="3 4">
    <name type="scientific">Leptotrombidium deliense</name>
    <dbReference type="NCBI Taxonomy" id="299467"/>
    <lineage>
        <taxon>Eukaryota</taxon>
        <taxon>Metazoa</taxon>
        <taxon>Ecdysozoa</taxon>
        <taxon>Arthropoda</taxon>
        <taxon>Chelicerata</taxon>
        <taxon>Arachnida</taxon>
        <taxon>Acari</taxon>
        <taxon>Acariformes</taxon>
        <taxon>Trombidiformes</taxon>
        <taxon>Prostigmata</taxon>
        <taxon>Anystina</taxon>
        <taxon>Parasitengona</taxon>
        <taxon>Trombiculoidea</taxon>
        <taxon>Trombiculidae</taxon>
        <taxon>Leptotrombidium</taxon>
    </lineage>
</organism>
<dbReference type="Pfam" id="PF19086">
    <property type="entry name" value="Terpene_syn_C_2"/>
    <property type="match status" value="1"/>
</dbReference>
<evidence type="ECO:0000313" key="3">
    <source>
        <dbReference type="EMBL" id="RWS20252.1"/>
    </source>
</evidence>
<comment type="cofactor">
    <cofactor evidence="2">
        <name>Mg(2+)</name>
        <dbReference type="ChEBI" id="CHEBI:18420"/>
    </cofactor>
</comment>
<dbReference type="GO" id="GO:0008299">
    <property type="term" value="P:isoprenoid biosynthetic process"/>
    <property type="evidence" value="ECO:0007669"/>
    <property type="project" value="UniProtKB-ARBA"/>
</dbReference>
<feature type="non-terminal residue" evidence="3">
    <location>
        <position position="1"/>
    </location>
</feature>
<dbReference type="InterPro" id="IPR008949">
    <property type="entry name" value="Isoprenoid_synthase_dom_sf"/>
</dbReference>
<dbReference type="Gene3D" id="1.10.600.10">
    <property type="entry name" value="Farnesyl Diphosphate Synthase"/>
    <property type="match status" value="1"/>
</dbReference>
<dbReference type="AlphaFoldDB" id="A0A443RY05"/>
<keyword evidence="2" id="KW-0460">Magnesium</keyword>
<protein>
    <recommendedName>
        <fullName evidence="2">Terpene synthase</fullName>
        <ecNumber evidence="2">4.2.3.-</ecNumber>
    </recommendedName>
</protein>
<dbReference type="PANTHER" id="PTHR35201">
    <property type="entry name" value="TERPENE SYNTHASE"/>
    <property type="match status" value="1"/>
</dbReference>
<comment type="caution">
    <text evidence="3">The sequence shown here is derived from an EMBL/GenBank/DDBJ whole genome shotgun (WGS) entry which is preliminary data.</text>
</comment>
<sequence>PLKEECEVQFKDWLRKVGALSTERDKKLFTDLEVVKFASESHPTASLSRMLFVAKVTAIGVYVDDFFEDRCGIESIMETVEKIKAFERGEKIEPEKLFEVMAIDIYSETLAILDESQKASLRRKCNYYVKSVQWQNKLKRRKRIPEIGECMSLRAIAVTNDVSIELYEFIAGINLPLHVKCDQSIMNMNFLANQIVWIMNDLVSLETDVNSDFPANLVISVKHIRKCTWQEAADEVHQMLLESIDEFKCWEKNVTKFYDQQIDSKVNEYIFLLKNFVNATRNLHYNTKRYNFNGEHVLKLE</sequence>
<evidence type="ECO:0000256" key="2">
    <source>
        <dbReference type="RuleBase" id="RU366034"/>
    </source>
</evidence>
<dbReference type="EC" id="4.2.3.-" evidence="2"/>
<dbReference type="InterPro" id="IPR034686">
    <property type="entry name" value="Terpene_cyclase-like_2"/>
</dbReference>
<accession>A0A443RY05</accession>
<reference evidence="3 4" key="1">
    <citation type="journal article" date="2018" name="Gigascience">
        <title>Genomes of trombidid mites reveal novel predicted allergens and laterally-transferred genes associated with secondary metabolism.</title>
        <authorList>
            <person name="Dong X."/>
            <person name="Chaisiri K."/>
            <person name="Xia D."/>
            <person name="Armstrong S.D."/>
            <person name="Fang Y."/>
            <person name="Donnelly M.J."/>
            <person name="Kadowaki T."/>
            <person name="McGarry J.W."/>
            <person name="Darby A.C."/>
            <person name="Makepeace B.L."/>
        </authorList>
    </citation>
    <scope>NUCLEOTIDE SEQUENCE [LARGE SCALE GENOMIC DNA]</scope>
    <source>
        <strain evidence="3">UoL-UT</strain>
    </source>
</reference>
<gene>
    <name evidence="3" type="ORF">B4U80_12122</name>
</gene>
<dbReference type="OrthoDB" id="2861623at2759"/>
<keyword evidence="4" id="KW-1185">Reference proteome</keyword>
<dbReference type="STRING" id="299467.A0A443RY05"/>
<evidence type="ECO:0000313" key="4">
    <source>
        <dbReference type="Proteomes" id="UP000288716"/>
    </source>
</evidence>
<dbReference type="PANTHER" id="PTHR35201:SF4">
    <property type="entry name" value="BETA-PINACENE SYNTHASE-RELATED"/>
    <property type="match status" value="1"/>
</dbReference>
<comment type="similarity">
    <text evidence="1 2">Belongs to the terpene synthase family.</text>
</comment>
<proteinExistence type="inferred from homology"/>
<dbReference type="Proteomes" id="UP000288716">
    <property type="component" value="Unassembled WGS sequence"/>
</dbReference>
<name>A0A443RY05_9ACAR</name>
<dbReference type="GO" id="GO:0046872">
    <property type="term" value="F:metal ion binding"/>
    <property type="evidence" value="ECO:0007669"/>
    <property type="project" value="UniProtKB-KW"/>
</dbReference>
<dbReference type="GO" id="GO:0010333">
    <property type="term" value="F:terpene synthase activity"/>
    <property type="evidence" value="ECO:0007669"/>
    <property type="project" value="InterPro"/>
</dbReference>
<dbReference type="EMBL" id="NCKV01018867">
    <property type="protein sequence ID" value="RWS20252.1"/>
    <property type="molecule type" value="Genomic_DNA"/>
</dbReference>
<dbReference type="SUPFAM" id="SSF48576">
    <property type="entry name" value="Terpenoid synthases"/>
    <property type="match status" value="1"/>
</dbReference>
<evidence type="ECO:0000256" key="1">
    <source>
        <dbReference type="ARBA" id="ARBA00006333"/>
    </source>
</evidence>
<keyword evidence="2" id="KW-0479">Metal-binding</keyword>
<dbReference type="VEuPathDB" id="VectorBase:LDEU011788"/>